<dbReference type="InterPro" id="IPR007213">
    <property type="entry name" value="Ppm1/Ppm2/Tcmp"/>
</dbReference>
<dbReference type="Pfam" id="PF04072">
    <property type="entry name" value="LCM"/>
    <property type="match status" value="1"/>
</dbReference>
<dbReference type="Proteomes" id="UP001500729">
    <property type="component" value="Unassembled WGS sequence"/>
</dbReference>
<evidence type="ECO:0000313" key="8">
    <source>
        <dbReference type="Proteomes" id="UP001500729"/>
    </source>
</evidence>
<dbReference type="GO" id="GO:0008168">
    <property type="term" value="F:methyltransferase activity"/>
    <property type="evidence" value="ECO:0007669"/>
    <property type="project" value="UniProtKB-KW"/>
</dbReference>
<dbReference type="PANTHER" id="PTHR43619:SF2">
    <property type="entry name" value="S-ADENOSYL-L-METHIONINE-DEPENDENT METHYLTRANSFERASES SUPERFAMILY PROTEIN"/>
    <property type="match status" value="1"/>
</dbReference>
<dbReference type="EC" id="2.1.1.-" evidence="6"/>
<name>A0ABP3NJI3_SACER</name>
<keyword evidence="5 6" id="KW-0949">S-adenosyl-L-methionine</keyword>
<evidence type="ECO:0000313" key="7">
    <source>
        <dbReference type="EMBL" id="GAA0544048.1"/>
    </source>
</evidence>
<dbReference type="InterPro" id="IPR029063">
    <property type="entry name" value="SAM-dependent_MTases_sf"/>
</dbReference>
<evidence type="ECO:0000256" key="1">
    <source>
        <dbReference type="ARBA" id="ARBA00003907"/>
    </source>
</evidence>
<gene>
    <name evidence="7" type="ORF">GCM10009533_48730</name>
</gene>
<reference evidence="8" key="1">
    <citation type="journal article" date="2019" name="Int. J. Syst. Evol. Microbiol.">
        <title>The Global Catalogue of Microorganisms (GCM) 10K type strain sequencing project: providing services to taxonomists for standard genome sequencing and annotation.</title>
        <authorList>
            <consortium name="The Broad Institute Genomics Platform"/>
            <consortium name="The Broad Institute Genome Sequencing Center for Infectious Disease"/>
            <person name="Wu L."/>
            <person name="Ma J."/>
        </authorList>
    </citation>
    <scope>NUCLEOTIDE SEQUENCE [LARGE SCALE GENOMIC DNA]</scope>
    <source>
        <strain evidence="8">JCM 10303</strain>
    </source>
</reference>
<comment type="caution">
    <text evidence="7">The sequence shown here is derived from an EMBL/GenBank/DDBJ whole genome shotgun (WGS) entry which is preliminary data.</text>
</comment>
<evidence type="ECO:0000256" key="5">
    <source>
        <dbReference type="ARBA" id="ARBA00022691"/>
    </source>
</evidence>
<dbReference type="NCBIfam" id="TIGR00027">
    <property type="entry name" value="mthyl_TIGR00027"/>
    <property type="match status" value="1"/>
</dbReference>
<comment type="function">
    <text evidence="1 6">Exhibits S-adenosyl-L-methionine-dependent methyltransferase activity.</text>
</comment>
<keyword evidence="8" id="KW-1185">Reference proteome</keyword>
<keyword evidence="4" id="KW-0808">Transferase</keyword>
<protein>
    <recommendedName>
        <fullName evidence="6">S-adenosyl-L-methionine-dependent methyltransferase</fullName>
        <ecNumber evidence="6">2.1.1.-</ecNumber>
    </recommendedName>
</protein>
<organism evidence="7 8">
    <name type="scientific">Saccharopolyspora erythraea</name>
    <name type="common">Streptomyces erythraeus</name>
    <dbReference type="NCBI Taxonomy" id="1836"/>
    <lineage>
        <taxon>Bacteria</taxon>
        <taxon>Bacillati</taxon>
        <taxon>Actinomycetota</taxon>
        <taxon>Actinomycetes</taxon>
        <taxon>Pseudonocardiales</taxon>
        <taxon>Pseudonocardiaceae</taxon>
        <taxon>Saccharopolyspora</taxon>
    </lineage>
</organism>
<dbReference type="GO" id="GO:0032259">
    <property type="term" value="P:methylation"/>
    <property type="evidence" value="ECO:0007669"/>
    <property type="project" value="UniProtKB-KW"/>
</dbReference>
<accession>A0ABP3NJI3</accession>
<keyword evidence="3 6" id="KW-0489">Methyltransferase</keyword>
<dbReference type="PANTHER" id="PTHR43619">
    <property type="entry name" value="S-ADENOSYL-L-METHIONINE-DEPENDENT METHYLTRANSFERASE YKTD-RELATED"/>
    <property type="match status" value="1"/>
</dbReference>
<sequence length="289" mass="32301">MSSAAAQTAVGPMTIVAIDQSEQHPLVRDELARRMLPAGVRPVVALTRWRPARRWMMSATDKHMPGLWASMLCRKRYVEDKLTESAEEGLDAVVILGAGFDTCGYRLPSLAGTPVFEVDQPENVERKRARLRALFGRVPEPVRLVPVDFETQALPEVLTEHGYGVGQHRTFFVCEAVTQYLTEDAVDATFRFLGAAPSGSRIVFTYIRKDFLDGTAMYGAEAAYREYVLRRGMWTYGMHPHEVPAFLDEYGWEQVEQVGPAEFAARYIAPAGRALAASEVERSVFAVKR</sequence>
<comment type="similarity">
    <text evidence="2 6">Belongs to the UPF0677 family.</text>
</comment>
<proteinExistence type="inferred from homology"/>
<evidence type="ECO:0000256" key="4">
    <source>
        <dbReference type="ARBA" id="ARBA00022679"/>
    </source>
</evidence>
<dbReference type="SUPFAM" id="SSF53335">
    <property type="entry name" value="S-adenosyl-L-methionine-dependent methyltransferases"/>
    <property type="match status" value="1"/>
</dbReference>
<dbReference type="Gene3D" id="3.40.50.150">
    <property type="entry name" value="Vaccinia Virus protein VP39"/>
    <property type="match status" value="1"/>
</dbReference>
<dbReference type="EMBL" id="BAAAGS010000037">
    <property type="protein sequence ID" value="GAA0544048.1"/>
    <property type="molecule type" value="Genomic_DNA"/>
</dbReference>
<evidence type="ECO:0000256" key="3">
    <source>
        <dbReference type="ARBA" id="ARBA00022603"/>
    </source>
</evidence>
<evidence type="ECO:0000256" key="2">
    <source>
        <dbReference type="ARBA" id="ARBA00008138"/>
    </source>
</evidence>
<dbReference type="InterPro" id="IPR011610">
    <property type="entry name" value="SAM_mthyl_Trfase_ML2640-like"/>
</dbReference>
<evidence type="ECO:0000256" key="6">
    <source>
        <dbReference type="RuleBase" id="RU362030"/>
    </source>
</evidence>
<dbReference type="RefSeq" id="WP_009947611.1">
    <property type="nucleotide sequence ID" value="NZ_BAAAGS010000037.1"/>
</dbReference>